<proteinExistence type="inferred from homology"/>
<feature type="binding site" description="axial binding residue" evidence="13">
    <location>
        <position position="480"/>
    </location>
    <ligand>
        <name>heme</name>
        <dbReference type="ChEBI" id="CHEBI:30413"/>
    </ligand>
    <ligandPart>
        <name>Fe</name>
        <dbReference type="ChEBI" id="CHEBI:18248"/>
    </ligandPart>
</feature>
<dbReference type="Pfam" id="PF00067">
    <property type="entry name" value="p450"/>
    <property type="match status" value="1"/>
</dbReference>
<evidence type="ECO:0000256" key="9">
    <source>
        <dbReference type="ARBA" id="ARBA00023002"/>
    </source>
</evidence>
<evidence type="ECO:0000256" key="13">
    <source>
        <dbReference type="PIRSR" id="PIRSR602401-1"/>
    </source>
</evidence>
<evidence type="ECO:0000256" key="2">
    <source>
        <dbReference type="ARBA" id="ARBA00004370"/>
    </source>
</evidence>
<dbReference type="PANTHER" id="PTHR24305">
    <property type="entry name" value="CYTOCHROME P450"/>
    <property type="match status" value="1"/>
</dbReference>
<keyword evidence="12" id="KW-0472">Membrane</keyword>
<evidence type="ECO:0000256" key="3">
    <source>
        <dbReference type="ARBA" id="ARBA00004721"/>
    </source>
</evidence>
<name>A0A8S0VRY9_CYCAE</name>
<keyword evidence="6" id="KW-0812">Transmembrane</keyword>
<evidence type="ECO:0000256" key="7">
    <source>
        <dbReference type="ARBA" id="ARBA00022723"/>
    </source>
</evidence>
<keyword evidence="5 13" id="KW-0349">Heme</keyword>
<dbReference type="PRINTS" id="PR00463">
    <property type="entry name" value="EP450I"/>
</dbReference>
<keyword evidence="10 13" id="KW-0408">Iron</keyword>
<evidence type="ECO:0000256" key="10">
    <source>
        <dbReference type="ARBA" id="ARBA00023004"/>
    </source>
</evidence>
<evidence type="ECO:0000313" key="16">
    <source>
        <dbReference type="Proteomes" id="UP000467700"/>
    </source>
</evidence>
<dbReference type="GO" id="GO:0004497">
    <property type="term" value="F:monooxygenase activity"/>
    <property type="evidence" value="ECO:0007669"/>
    <property type="project" value="UniProtKB-KW"/>
</dbReference>
<dbReference type="GO" id="GO:0016020">
    <property type="term" value="C:membrane"/>
    <property type="evidence" value="ECO:0007669"/>
    <property type="project" value="UniProtKB-SubCell"/>
</dbReference>
<sequence>MTYQQLAVGFAAASVVYVAFKVSRVIWYEWTSPLHALHGPSSKSFLFGHMKQILEAEDMIEQQKWIEEYGSTFKYKGFAGMNRLYTTDPKALNHIFVNNMVYQKPDAVRHNLRMILGNGLVVVEGEKHRQQRKIMNPAFGPAQIREMVGIFIEKGVELRDILLEESKKQDNHGQIDALYWLSKTTLDVIGLAGFDYKFNALTSGPEHDELHQAFTVIFRSGNRVSIRQIVRGLIPWTRPILKYVLPDKQDEESDKATKTMTRIGNELLKDSRAALSPENGTAEKASWYRKDLLSLLLRANMATDVPAAQRMSDDDVVSQVPTFMVAGHETTSVATTWALFELTQHPEIQSKLRNELLSVETDNPTMEELNALPYLDMFVRETLRLHTPVPSTIRVAVQDDILPLSEPVHGTNGQMVHEIRIRKGQTMAIPLLAVNSRKALWGDDASEFRPERWEHTPKAASAIPGVWSNLLTFLGGPRACIGYRLSLAEMKALLFTLVRAFDFELAVSPSDLMSVGKRPSLRSEPDSAGNKMPLKLKPVQPG</sequence>
<dbReference type="GO" id="GO:0016705">
    <property type="term" value="F:oxidoreductase activity, acting on paired donors, with incorporation or reduction of molecular oxygen"/>
    <property type="evidence" value="ECO:0007669"/>
    <property type="project" value="InterPro"/>
</dbReference>
<dbReference type="GO" id="GO:0020037">
    <property type="term" value="F:heme binding"/>
    <property type="evidence" value="ECO:0007669"/>
    <property type="project" value="InterPro"/>
</dbReference>
<dbReference type="OrthoDB" id="1470350at2759"/>
<comment type="caution">
    <text evidence="15">The sequence shown here is derived from an EMBL/GenBank/DDBJ whole genome shotgun (WGS) entry which is preliminary data.</text>
</comment>
<evidence type="ECO:0000256" key="14">
    <source>
        <dbReference type="SAM" id="MobiDB-lite"/>
    </source>
</evidence>
<dbReference type="GO" id="GO:0005506">
    <property type="term" value="F:iron ion binding"/>
    <property type="evidence" value="ECO:0007669"/>
    <property type="project" value="InterPro"/>
</dbReference>
<evidence type="ECO:0000256" key="6">
    <source>
        <dbReference type="ARBA" id="ARBA00022692"/>
    </source>
</evidence>
<dbReference type="AlphaFoldDB" id="A0A8S0VRY9"/>
<feature type="region of interest" description="Disordered" evidence="14">
    <location>
        <begin position="514"/>
        <end position="542"/>
    </location>
</feature>
<dbReference type="InterPro" id="IPR050121">
    <property type="entry name" value="Cytochrome_P450_monoxygenase"/>
</dbReference>
<gene>
    <name evidence="15" type="ORF">AAE3_LOCUS7513</name>
</gene>
<evidence type="ECO:0000313" key="15">
    <source>
        <dbReference type="EMBL" id="CAA7265269.1"/>
    </source>
</evidence>
<evidence type="ECO:0008006" key="17">
    <source>
        <dbReference type="Google" id="ProtNLM"/>
    </source>
</evidence>
<evidence type="ECO:0000256" key="8">
    <source>
        <dbReference type="ARBA" id="ARBA00022989"/>
    </source>
</evidence>
<protein>
    <recommendedName>
        <fullName evidence="17">Cytochrome P450</fullName>
    </recommendedName>
</protein>
<evidence type="ECO:0000256" key="5">
    <source>
        <dbReference type="ARBA" id="ARBA00022617"/>
    </source>
</evidence>
<comment type="similarity">
    <text evidence="4">Belongs to the cytochrome P450 family.</text>
</comment>
<evidence type="ECO:0000256" key="11">
    <source>
        <dbReference type="ARBA" id="ARBA00023033"/>
    </source>
</evidence>
<comment type="subcellular location">
    <subcellularLocation>
        <location evidence="2">Membrane</location>
    </subcellularLocation>
</comment>
<evidence type="ECO:0000256" key="12">
    <source>
        <dbReference type="ARBA" id="ARBA00023136"/>
    </source>
</evidence>
<dbReference type="InterPro" id="IPR036396">
    <property type="entry name" value="Cyt_P450_sf"/>
</dbReference>
<keyword evidence="7 13" id="KW-0479">Metal-binding</keyword>
<dbReference type="EMBL" id="CACVBS010000048">
    <property type="protein sequence ID" value="CAA7265269.1"/>
    <property type="molecule type" value="Genomic_DNA"/>
</dbReference>
<dbReference type="CDD" id="cd11069">
    <property type="entry name" value="CYP_FUM15-like"/>
    <property type="match status" value="1"/>
</dbReference>
<dbReference type="Proteomes" id="UP000467700">
    <property type="component" value="Unassembled WGS sequence"/>
</dbReference>
<evidence type="ECO:0000256" key="4">
    <source>
        <dbReference type="ARBA" id="ARBA00010617"/>
    </source>
</evidence>
<keyword evidence="11" id="KW-0503">Monooxygenase</keyword>
<dbReference type="SUPFAM" id="SSF48264">
    <property type="entry name" value="Cytochrome P450"/>
    <property type="match status" value="1"/>
</dbReference>
<dbReference type="PANTHER" id="PTHR24305:SF166">
    <property type="entry name" value="CYTOCHROME P450 12A4, MITOCHONDRIAL-RELATED"/>
    <property type="match status" value="1"/>
</dbReference>
<keyword evidence="9" id="KW-0560">Oxidoreductase</keyword>
<keyword evidence="16" id="KW-1185">Reference proteome</keyword>
<dbReference type="Gene3D" id="1.10.630.10">
    <property type="entry name" value="Cytochrome P450"/>
    <property type="match status" value="1"/>
</dbReference>
<dbReference type="InterPro" id="IPR002401">
    <property type="entry name" value="Cyt_P450_E_grp-I"/>
</dbReference>
<comment type="cofactor">
    <cofactor evidence="1 13">
        <name>heme</name>
        <dbReference type="ChEBI" id="CHEBI:30413"/>
    </cofactor>
</comment>
<reference evidence="15 16" key="1">
    <citation type="submission" date="2020-01" db="EMBL/GenBank/DDBJ databases">
        <authorList>
            <person name="Gupta K D."/>
        </authorList>
    </citation>
    <scope>NUCLEOTIDE SEQUENCE [LARGE SCALE GENOMIC DNA]</scope>
</reference>
<accession>A0A8S0VRY9</accession>
<dbReference type="PRINTS" id="PR00385">
    <property type="entry name" value="P450"/>
</dbReference>
<evidence type="ECO:0000256" key="1">
    <source>
        <dbReference type="ARBA" id="ARBA00001971"/>
    </source>
</evidence>
<organism evidence="15 16">
    <name type="scientific">Cyclocybe aegerita</name>
    <name type="common">Black poplar mushroom</name>
    <name type="synonym">Agrocybe aegerita</name>
    <dbReference type="NCBI Taxonomy" id="1973307"/>
    <lineage>
        <taxon>Eukaryota</taxon>
        <taxon>Fungi</taxon>
        <taxon>Dikarya</taxon>
        <taxon>Basidiomycota</taxon>
        <taxon>Agaricomycotina</taxon>
        <taxon>Agaricomycetes</taxon>
        <taxon>Agaricomycetidae</taxon>
        <taxon>Agaricales</taxon>
        <taxon>Agaricineae</taxon>
        <taxon>Bolbitiaceae</taxon>
        <taxon>Cyclocybe</taxon>
    </lineage>
</organism>
<comment type="pathway">
    <text evidence="3">Secondary metabolite biosynthesis; terpenoid biosynthesis.</text>
</comment>
<dbReference type="InterPro" id="IPR001128">
    <property type="entry name" value="Cyt_P450"/>
</dbReference>
<keyword evidence="8" id="KW-1133">Transmembrane helix</keyword>